<dbReference type="InterPro" id="IPR010823">
    <property type="entry name" value="Portal_Gp20"/>
</dbReference>
<sequence>VEKYIYKVRVDSSNVEAVDAIIDQYASLLKKARAIDTRPNNPYFDQQMQLLTVMEDIIIPVWGDVNDLQIEKIGGDANIRWIVDIVEARNQLASSLRVPLALLGGFTQEATGALGSTSIEQLDIRFGRTAKRVQRALIQGITRLCQIHLAYIGMDPDPALFEVNMPETSTAEEESIKETLSTSVDAIARFMEMLNSVEGVEFDQGKLVDFLSQKIIRLGDFQIEDYIKKGEGMLTESKRAMIDLGLDYLASSKGLPKEFG</sequence>
<dbReference type="EMBL" id="BARS01033241">
    <property type="protein sequence ID" value="GAG23712.1"/>
    <property type="molecule type" value="Genomic_DNA"/>
</dbReference>
<protein>
    <submittedName>
        <fullName evidence="1">Uncharacterized protein</fullName>
    </submittedName>
</protein>
<name>X0WKE3_9ZZZZ</name>
<dbReference type="AlphaFoldDB" id="X0WKE3"/>
<organism evidence="1">
    <name type="scientific">marine sediment metagenome</name>
    <dbReference type="NCBI Taxonomy" id="412755"/>
    <lineage>
        <taxon>unclassified sequences</taxon>
        <taxon>metagenomes</taxon>
        <taxon>ecological metagenomes</taxon>
    </lineage>
</organism>
<dbReference type="Pfam" id="PF07230">
    <property type="entry name" value="Portal_T4"/>
    <property type="match status" value="1"/>
</dbReference>
<reference evidence="1" key="1">
    <citation type="journal article" date="2014" name="Front. Microbiol.">
        <title>High frequency of phylogenetically diverse reductive dehalogenase-homologous genes in deep subseafloor sedimentary metagenomes.</title>
        <authorList>
            <person name="Kawai M."/>
            <person name="Futagami T."/>
            <person name="Toyoda A."/>
            <person name="Takaki Y."/>
            <person name="Nishi S."/>
            <person name="Hori S."/>
            <person name="Arai W."/>
            <person name="Tsubouchi T."/>
            <person name="Morono Y."/>
            <person name="Uchiyama I."/>
            <person name="Ito T."/>
            <person name="Fujiyama A."/>
            <person name="Inagaki F."/>
            <person name="Takami H."/>
        </authorList>
    </citation>
    <scope>NUCLEOTIDE SEQUENCE</scope>
    <source>
        <strain evidence="1">Expedition CK06-06</strain>
    </source>
</reference>
<proteinExistence type="predicted"/>
<comment type="caution">
    <text evidence="1">The sequence shown here is derived from an EMBL/GenBank/DDBJ whole genome shotgun (WGS) entry which is preliminary data.</text>
</comment>
<evidence type="ECO:0000313" key="1">
    <source>
        <dbReference type="EMBL" id="GAG23712.1"/>
    </source>
</evidence>
<feature type="non-terminal residue" evidence="1">
    <location>
        <position position="1"/>
    </location>
</feature>
<gene>
    <name evidence="1" type="ORF">S01H1_51510</name>
</gene>
<feature type="non-terminal residue" evidence="1">
    <location>
        <position position="260"/>
    </location>
</feature>
<accession>X0WKE3</accession>